<sequence length="420" mass="47250">MINRAVAPTYRAALLTKPNARLCSQCKGSRRLCGLPECPILVRVQQQLSLEKLRATRTLQSPTPPSVLVGEYGYPRVRTGVNLPALGDENPRIYEDPSAWWGRLSLYDIIRLRAGLVFSYSVSHVRAAGKLAEAVQEAALSLRPVDSEATFRRPPAPRLVFDPLLKPLGPSALVEQLRVVGNPAIPRRVDQLVLDRVKTRRALVELYEHGYDVYYLQRLLSAGALGAEKKFVPTRWAITAVDRLLGDYLLSKLRDKPPIQDYEVYHSSYIGNRYTLILVPGAWSMEMVEVWMPHSVWVPGEQAQVHTVHEWSDGDPSAEDGGYQAIRFAVLEALSRRGRQASVLAVREITPEYFAPVGNWQIREGVRNALRKDPAKAYTLEEALEVAAGLLLTPIREIVGRSALLRHLRVQKRLEEYLRT</sequence>
<comment type="caution">
    <text evidence="1">Lacks conserved residue(s) required for the propagation of feature annotation.</text>
</comment>
<accession>A0A7J3X6P0</accession>
<evidence type="ECO:0000256" key="1">
    <source>
        <dbReference type="HAMAP-Rule" id="MF_02096"/>
    </source>
</evidence>
<feature type="domain" description="Archaeal Nre C-terminal" evidence="3">
    <location>
        <begin position="319"/>
        <end position="417"/>
    </location>
</feature>
<reference evidence="4" key="1">
    <citation type="journal article" date="2020" name="mSystems">
        <title>Genome- and Community-Level Interaction Insights into Carbon Utilization and Element Cycling Functions of Hydrothermarchaeota in Hydrothermal Sediment.</title>
        <authorList>
            <person name="Zhou Z."/>
            <person name="Liu Y."/>
            <person name="Xu W."/>
            <person name="Pan J."/>
            <person name="Luo Z.H."/>
            <person name="Li M."/>
        </authorList>
    </citation>
    <scope>NUCLEOTIDE SEQUENCE [LARGE SCALE GENOMIC DNA]</scope>
    <source>
        <strain evidence="4">SpSt-1125</strain>
    </source>
</reference>
<comment type="caution">
    <text evidence="4">The sequence shown here is derived from an EMBL/GenBank/DDBJ whole genome shotgun (WGS) entry which is preliminary data.</text>
</comment>
<dbReference type="Pfam" id="PF04895">
    <property type="entry name" value="Nre_C"/>
    <property type="match status" value="1"/>
</dbReference>
<dbReference type="PANTHER" id="PTHR38136">
    <property type="entry name" value="DNA REPAIR PROTEIN"/>
    <property type="match status" value="1"/>
</dbReference>
<dbReference type="HAMAP" id="MF_02096">
    <property type="entry name" value="Nre"/>
    <property type="match status" value="1"/>
</dbReference>
<comment type="similarity">
    <text evidence="1">Belongs to the Nre family.</text>
</comment>
<keyword evidence="1" id="KW-0234">DNA repair</keyword>
<evidence type="ECO:0000259" key="2">
    <source>
        <dbReference type="Pfam" id="PF04894"/>
    </source>
</evidence>
<dbReference type="GO" id="GO:0006281">
    <property type="term" value="P:DNA repair"/>
    <property type="evidence" value="ECO:0007669"/>
    <property type="project" value="UniProtKB-UniRule"/>
</dbReference>
<evidence type="ECO:0000259" key="3">
    <source>
        <dbReference type="Pfam" id="PF04895"/>
    </source>
</evidence>
<dbReference type="Pfam" id="PF04894">
    <property type="entry name" value="Nre_N"/>
    <property type="match status" value="1"/>
</dbReference>
<dbReference type="PANTHER" id="PTHR38136:SF2">
    <property type="entry name" value="DNA REPAIR PROTEIN"/>
    <property type="match status" value="1"/>
</dbReference>
<dbReference type="InterPro" id="IPR006979">
    <property type="entry name" value="Nre_C"/>
</dbReference>
<keyword evidence="1" id="KW-0227">DNA damage</keyword>
<name>A0A7J3X6P0_THEPE</name>
<evidence type="ECO:0000313" key="4">
    <source>
        <dbReference type="EMBL" id="HHP04812.1"/>
    </source>
</evidence>
<comment type="function">
    <text evidence="1">Involved in DNA damage repair.</text>
</comment>
<gene>
    <name evidence="4" type="ORF">ENM88_03570</name>
</gene>
<dbReference type="InterPro" id="IPR006978">
    <property type="entry name" value="Nre_N"/>
</dbReference>
<dbReference type="InterPro" id="IPR033167">
    <property type="entry name" value="Nre"/>
</dbReference>
<dbReference type="EMBL" id="DRZM01000109">
    <property type="protein sequence ID" value="HHP04812.1"/>
    <property type="molecule type" value="Genomic_DNA"/>
</dbReference>
<organism evidence="4">
    <name type="scientific">Thermofilum pendens</name>
    <dbReference type="NCBI Taxonomy" id="2269"/>
    <lineage>
        <taxon>Archaea</taxon>
        <taxon>Thermoproteota</taxon>
        <taxon>Thermoprotei</taxon>
        <taxon>Thermofilales</taxon>
        <taxon>Thermofilaceae</taxon>
        <taxon>Thermofilum</taxon>
    </lineage>
</organism>
<protein>
    <recommendedName>
        <fullName evidence="1">DNA repair protein</fullName>
    </recommendedName>
</protein>
<proteinExistence type="inferred from homology"/>
<dbReference type="AlphaFoldDB" id="A0A7J3X6P0"/>
<feature type="domain" description="Archaeal Nre N-terminal" evidence="2">
    <location>
        <begin position="32"/>
        <end position="297"/>
    </location>
</feature>